<organism evidence="3 5">
    <name type="scientific">Hirundo rustica rustica</name>
    <dbReference type="NCBI Taxonomy" id="333673"/>
    <lineage>
        <taxon>Eukaryota</taxon>
        <taxon>Metazoa</taxon>
        <taxon>Chordata</taxon>
        <taxon>Craniata</taxon>
        <taxon>Vertebrata</taxon>
        <taxon>Euteleostomi</taxon>
        <taxon>Archelosauria</taxon>
        <taxon>Archosauria</taxon>
        <taxon>Dinosauria</taxon>
        <taxon>Saurischia</taxon>
        <taxon>Theropoda</taxon>
        <taxon>Coelurosauria</taxon>
        <taxon>Aves</taxon>
        <taxon>Neognathae</taxon>
        <taxon>Neoaves</taxon>
        <taxon>Telluraves</taxon>
        <taxon>Australaves</taxon>
        <taxon>Passeriformes</taxon>
        <taxon>Sylvioidea</taxon>
        <taxon>Hirundinidae</taxon>
        <taxon>Hirundo</taxon>
    </lineage>
</organism>
<dbReference type="EMBL" id="QRBI01000120">
    <property type="protein sequence ID" value="RMC07744.1"/>
    <property type="molecule type" value="Genomic_DNA"/>
</dbReference>
<sequence>MFERILNTRHLIFTAICETGAHTGWKKLRLSEKPGIAADNSGPRGCAAQGAPLPPHQSTTGLSIPCQNGSEGLSGYYPHKPLCPPA</sequence>
<dbReference type="AlphaFoldDB" id="A0A3M0K379"/>
<dbReference type="Proteomes" id="UP000269221">
    <property type="component" value="Unassembled WGS sequence"/>
</dbReference>
<feature type="region of interest" description="Disordered" evidence="1">
    <location>
        <begin position="36"/>
        <end position="66"/>
    </location>
</feature>
<evidence type="ECO:0000313" key="2">
    <source>
        <dbReference type="EMBL" id="RMC07736.1"/>
    </source>
</evidence>
<accession>A0A3M0K379</accession>
<proteinExistence type="predicted"/>
<dbReference type="EMBL" id="QRBI01000120">
    <property type="protein sequence ID" value="RMC07736.1"/>
    <property type="molecule type" value="Genomic_DNA"/>
</dbReference>
<protein>
    <submittedName>
        <fullName evidence="3">Uncharacterized protein</fullName>
    </submittedName>
</protein>
<evidence type="ECO:0000313" key="4">
    <source>
        <dbReference type="EMBL" id="RMC07744.1"/>
    </source>
</evidence>
<comment type="caution">
    <text evidence="3">The sequence shown here is derived from an EMBL/GenBank/DDBJ whole genome shotgun (WGS) entry which is preliminary data.</text>
</comment>
<name>A0A3M0K379_HIRRU</name>
<keyword evidence="5" id="KW-1185">Reference proteome</keyword>
<evidence type="ECO:0000313" key="3">
    <source>
        <dbReference type="EMBL" id="RMC07739.1"/>
    </source>
</evidence>
<evidence type="ECO:0000313" key="5">
    <source>
        <dbReference type="Proteomes" id="UP000269221"/>
    </source>
</evidence>
<gene>
    <name evidence="2" type="ORF">DUI87_17215</name>
    <name evidence="3" type="ORF">DUI87_17219</name>
    <name evidence="4" type="ORF">DUI87_17225</name>
</gene>
<reference evidence="3 5" key="1">
    <citation type="submission" date="2018-07" db="EMBL/GenBank/DDBJ databases">
        <title>A high quality draft genome assembly of the barn swallow (H. rustica rustica).</title>
        <authorList>
            <person name="Formenti G."/>
            <person name="Chiara M."/>
            <person name="Poveda L."/>
            <person name="Francoijs K.-J."/>
            <person name="Bonisoli-Alquati A."/>
            <person name="Canova L."/>
            <person name="Gianfranceschi L."/>
            <person name="Horner D.S."/>
            <person name="Saino N."/>
        </authorList>
    </citation>
    <scope>NUCLEOTIDE SEQUENCE [LARGE SCALE GENOMIC DNA]</scope>
    <source>
        <strain evidence="3">Chelidonia</strain>
        <tissue evidence="3">Blood</tissue>
    </source>
</reference>
<feature type="compositionally biased region" description="Polar residues" evidence="1">
    <location>
        <begin position="56"/>
        <end position="66"/>
    </location>
</feature>
<evidence type="ECO:0000256" key="1">
    <source>
        <dbReference type="SAM" id="MobiDB-lite"/>
    </source>
</evidence>
<dbReference type="EMBL" id="QRBI01000120">
    <property type="protein sequence ID" value="RMC07739.1"/>
    <property type="molecule type" value="Genomic_DNA"/>
</dbReference>